<dbReference type="PANTHER" id="PTHR34219:SF6">
    <property type="entry name" value="BLR3280 PROTEIN"/>
    <property type="match status" value="1"/>
</dbReference>
<evidence type="ECO:0000256" key="1">
    <source>
        <dbReference type="SAM" id="Phobius"/>
    </source>
</evidence>
<organism evidence="2 3">
    <name type="scientific">Kangiella marina</name>
    <dbReference type="NCBI Taxonomy" id="1079178"/>
    <lineage>
        <taxon>Bacteria</taxon>
        <taxon>Pseudomonadati</taxon>
        <taxon>Pseudomonadota</taxon>
        <taxon>Gammaproteobacteria</taxon>
        <taxon>Kangiellales</taxon>
        <taxon>Kangiellaceae</taxon>
        <taxon>Kangiella</taxon>
    </lineage>
</organism>
<dbReference type="EMBL" id="BAABFV010000002">
    <property type="protein sequence ID" value="GAA4362709.1"/>
    <property type="molecule type" value="Genomic_DNA"/>
</dbReference>
<reference evidence="3" key="1">
    <citation type="journal article" date="2019" name="Int. J. Syst. Evol. Microbiol.">
        <title>The Global Catalogue of Microorganisms (GCM) 10K type strain sequencing project: providing services to taxonomists for standard genome sequencing and annotation.</title>
        <authorList>
            <consortium name="The Broad Institute Genomics Platform"/>
            <consortium name="The Broad Institute Genome Sequencing Center for Infectious Disease"/>
            <person name="Wu L."/>
            <person name="Ma J."/>
        </authorList>
    </citation>
    <scope>NUCLEOTIDE SEQUENCE [LARGE SCALE GENOMIC DNA]</scope>
    <source>
        <strain evidence="3">JCM 17728</strain>
    </source>
</reference>
<dbReference type="Proteomes" id="UP001501011">
    <property type="component" value="Unassembled WGS sequence"/>
</dbReference>
<proteinExistence type="predicted"/>
<keyword evidence="1" id="KW-0472">Membrane</keyword>
<evidence type="ECO:0000313" key="2">
    <source>
        <dbReference type="EMBL" id="GAA4362709.1"/>
    </source>
</evidence>
<dbReference type="PANTHER" id="PTHR34219">
    <property type="entry name" value="IRON-REGULATED INNER MEMBRANE PROTEIN-RELATED"/>
    <property type="match status" value="1"/>
</dbReference>
<sequence length="236" mass="26803">MKPVIFFRKFHKWLGLIIGLQLVLWVVGGFVMSFFDIQQVRGEHRIAEQPKADLSQPIAVTAIEAIDISGLVAQQVVLKSWLGKPTWLVSEGKNQALVNALTGELISPLSEASARQVALADFLGDEPISQVVLIEEPLGEVRNKSLPLWQVNFTDEDDTRIYVSQQSGEVVARRNDTWRLFDFFWMLHIMDYKNRTDFNNPLLVIAAILATFMSLSGLYLVIKLTFFKTKRARKRA</sequence>
<dbReference type="Pfam" id="PF03929">
    <property type="entry name" value="PepSY_TM"/>
    <property type="match status" value="1"/>
</dbReference>
<protein>
    <recommendedName>
        <fullName evidence="4">PepSY domain-containing protein</fullName>
    </recommendedName>
</protein>
<keyword evidence="3" id="KW-1185">Reference proteome</keyword>
<accession>A0ABP8IMF1</accession>
<feature type="transmembrane region" description="Helical" evidence="1">
    <location>
        <begin position="202"/>
        <end position="226"/>
    </location>
</feature>
<keyword evidence="1" id="KW-0812">Transmembrane</keyword>
<name>A0ABP8IMF1_9GAMM</name>
<dbReference type="InterPro" id="IPR005625">
    <property type="entry name" value="PepSY-ass_TM"/>
</dbReference>
<comment type="caution">
    <text evidence="2">The sequence shown here is derived from an EMBL/GenBank/DDBJ whole genome shotgun (WGS) entry which is preliminary data.</text>
</comment>
<gene>
    <name evidence="2" type="ORF">GCM10023151_17150</name>
</gene>
<dbReference type="RefSeq" id="WP_345292813.1">
    <property type="nucleotide sequence ID" value="NZ_BAABFV010000002.1"/>
</dbReference>
<feature type="transmembrane region" description="Helical" evidence="1">
    <location>
        <begin position="12"/>
        <end position="35"/>
    </location>
</feature>
<evidence type="ECO:0008006" key="4">
    <source>
        <dbReference type="Google" id="ProtNLM"/>
    </source>
</evidence>
<keyword evidence="1" id="KW-1133">Transmembrane helix</keyword>
<evidence type="ECO:0000313" key="3">
    <source>
        <dbReference type="Proteomes" id="UP001501011"/>
    </source>
</evidence>